<feature type="binding site" evidence="11">
    <location>
        <position position="284"/>
    </location>
    <ligand>
        <name>FMN</name>
        <dbReference type="ChEBI" id="CHEBI:58210"/>
    </ligand>
</feature>
<feature type="binding site" evidence="11">
    <location>
        <position position="48"/>
    </location>
    <ligand>
        <name>NADP(+)</name>
        <dbReference type="ChEBI" id="CHEBI:58349"/>
    </ligand>
</feature>
<dbReference type="GO" id="GO:0009423">
    <property type="term" value="P:chorismate biosynthetic process"/>
    <property type="evidence" value="ECO:0007669"/>
    <property type="project" value="UniProtKB-UniRule"/>
</dbReference>
<evidence type="ECO:0000256" key="10">
    <source>
        <dbReference type="ARBA" id="ARBA00023239"/>
    </source>
</evidence>
<comment type="pathway">
    <text evidence="1 11 12">Metabolic intermediate biosynthesis; chorismate biosynthesis; chorismate from D-erythrose 4-phosphate and phosphoenolpyruvate: step 7/7.</text>
</comment>
<sequence length="357" mass="38538">MMSNTFGKLFKVTSFGESHGEAMGCVVDGCPSGIQLNEEDIQKDLDKRKPGKGIAGTKRKESDKIKILSGVFKGKTTGTPIALITFNENQKSRDYSNIKDIFRPGHADFTYNAKYGIRDYRGGGRSSARETLARVAAGAIAKKILAKEGIIINGFVKELGGVEAKEFSEKDMENIYETELRCPDKKATKKMEKLILKTIKEKNSIGGVVEVIAKGVPAGLGEPVYEKLSAEIASSLMGINAAKGIEIGSGFMCTKMNGNEHNDLIESKNGKISFLTNNAGGILGGISTGQDIIARVAFKPLASIGQKQKTINKDLKNVEIEIEGRHDVSVCPRAVPVVEAMIALVLVNALMEQKARK</sequence>
<dbReference type="InterPro" id="IPR000453">
    <property type="entry name" value="Chorismate_synth"/>
</dbReference>
<keyword evidence="4 11" id="KW-0028">Amino-acid biosynthesis</keyword>
<dbReference type="HAMAP" id="MF_00300">
    <property type="entry name" value="Chorismate_synth"/>
    <property type="match status" value="1"/>
</dbReference>
<feature type="binding site" evidence="11">
    <location>
        <begin position="299"/>
        <end position="303"/>
    </location>
    <ligand>
        <name>FMN</name>
        <dbReference type="ChEBI" id="CHEBI:58210"/>
    </ligand>
</feature>
<dbReference type="PANTHER" id="PTHR21085">
    <property type="entry name" value="CHORISMATE SYNTHASE"/>
    <property type="match status" value="1"/>
</dbReference>
<dbReference type="InterPro" id="IPR020541">
    <property type="entry name" value="Chorismate_synthase_CS"/>
</dbReference>
<evidence type="ECO:0000256" key="5">
    <source>
        <dbReference type="ARBA" id="ARBA00022630"/>
    </source>
</evidence>
<dbReference type="PANTHER" id="PTHR21085:SF0">
    <property type="entry name" value="CHORISMATE SYNTHASE"/>
    <property type="match status" value="1"/>
</dbReference>
<dbReference type="Gene3D" id="3.60.150.10">
    <property type="entry name" value="Chorismate synthase AroC"/>
    <property type="match status" value="1"/>
</dbReference>
<accession>A0A8T5GEB9</accession>
<proteinExistence type="inferred from homology"/>
<dbReference type="GO" id="GO:0010181">
    <property type="term" value="F:FMN binding"/>
    <property type="evidence" value="ECO:0007669"/>
    <property type="project" value="TreeGrafter"/>
</dbReference>
<dbReference type="CDD" id="cd07304">
    <property type="entry name" value="Chorismate_synthase"/>
    <property type="match status" value="1"/>
</dbReference>
<feature type="binding site" evidence="11">
    <location>
        <begin position="125"/>
        <end position="127"/>
    </location>
    <ligand>
        <name>FMN</name>
        <dbReference type="ChEBI" id="CHEBI:58210"/>
    </ligand>
</feature>
<feature type="binding site" evidence="11">
    <location>
        <begin position="240"/>
        <end position="241"/>
    </location>
    <ligand>
        <name>FMN</name>
        <dbReference type="ChEBI" id="CHEBI:58210"/>
    </ligand>
</feature>
<keyword evidence="9 11" id="KW-0057">Aromatic amino acid biosynthesis</keyword>
<comment type="similarity">
    <text evidence="2 11 12">Belongs to the chorismate synthase family.</text>
</comment>
<dbReference type="NCBIfam" id="NF003793">
    <property type="entry name" value="PRK05382.1"/>
    <property type="match status" value="1"/>
</dbReference>
<keyword evidence="6 11" id="KW-0288">FMN</keyword>
<keyword evidence="8 11" id="KW-0521">NADP</keyword>
<dbReference type="EC" id="4.2.3.5" evidence="3 11"/>
<reference evidence="13" key="1">
    <citation type="journal article" date="2021" name="ISME J.">
        <title>Mercury methylation by metabolically versatile and cosmopolitan marine bacteria.</title>
        <authorList>
            <person name="Lin H."/>
            <person name="Ascher D.B."/>
            <person name="Myung Y."/>
            <person name="Lamborg C.H."/>
            <person name="Hallam S.J."/>
            <person name="Gionfriddo C.M."/>
            <person name="Holt K.E."/>
            <person name="Moreau J.W."/>
        </authorList>
    </citation>
    <scope>NUCLEOTIDE SEQUENCE</scope>
    <source>
        <strain evidence="13">SI075_bin30</strain>
    </source>
</reference>
<evidence type="ECO:0000256" key="4">
    <source>
        <dbReference type="ARBA" id="ARBA00022605"/>
    </source>
</evidence>
<feature type="binding site" evidence="11">
    <location>
        <position position="325"/>
    </location>
    <ligand>
        <name>FMN</name>
        <dbReference type="ChEBI" id="CHEBI:58210"/>
    </ligand>
</feature>
<comment type="caution">
    <text evidence="11">Lacks conserved residue(s) required for the propagation of feature annotation.</text>
</comment>
<gene>
    <name evidence="11 13" type="primary">aroC</name>
    <name evidence="13" type="ORF">HON47_01980</name>
</gene>
<evidence type="ECO:0000256" key="8">
    <source>
        <dbReference type="ARBA" id="ARBA00022857"/>
    </source>
</evidence>
<dbReference type="PROSITE" id="PS00788">
    <property type="entry name" value="CHORISMATE_SYNTHASE_2"/>
    <property type="match status" value="1"/>
</dbReference>
<dbReference type="PIRSF" id="PIRSF001456">
    <property type="entry name" value="Chorismate_synth"/>
    <property type="match status" value="1"/>
</dbReference>
<evidence type="ECO:0000256" key="12">
    <source>
        <dbReference type="RuleBase" id="RU000605"/>
    </source>
</evidence>
<evidence type="ECO:0000256" key="9">
    <source>
        <dbReference type="ARBA" id="ARBA00023141"/>
    </source>
</evidence>
<dbReference type="NCBIfam" id="TIGR00033">
    <property type="entry name" value="aroC"/>
    <property type="match status" value="1"/>
</dbReference>
<organism evidence="13 14">
    <name type="scientific">Candidatus Iainarchaeum sp</name>
    <dbReference type="NCBI Taxonomy" id="3101447"/>
    <lineage>
        <taxon>Archaea</taxon>
        <taxon>Candidatus Iainarchaeota</taxon>
        <taxon>Candidatus Iainarchaeia</taxon>
        <taxon>Candidatus Iainarchaeales</taxon>
        <taxon>Candidatus Iainarchaeaceae</taxon>
        <taxon>Candidatus Iainarchaeum</taxon>
    </lineage>
</organism>
<evidence type="ECO:0000256" key="1">
    <source>
        <dbReference type="ARBA" id="ARBA00005044"/>
    </source>
</evidence>
<dbReference type="EMBL" id="JABJNZ010000027">
    <property type="protein sequence ID" value="MBT4870315.1"/>
    <property type="molecule type" value="Genomic_DNA"/>
</dbReference>
<evidence type="ECO:0000256" key="11">
    <source>
        <dbReference type="HAMAP-Rule" id="MF_00300"/>
    </source>
</evidence>
<keyword evidence="5 11" id="KW-0285">Flavoprotein</keyword>
<dbReference type="GO" id="GO:0005829">
    <property type="term" value="C:cytosol"/>
    <property type="evidence" value="ECO:0007669"/>
    <property type="project" value="TreeGrafter"/>
</dbReference>
<protein>
    <recommendedName>
        <fullName evidence="3 11">Chorismate synthase</fullName>
        <shortName evidence="11">CS</shortName>
        <ecNumber evidence="3 11">4.2.3.5</ecNumber>
    </recommendedName>
    <alternativeName>
        <fullName evidence="11">5-enolpyruvylshikimate-3-phosphate phospholyase</fullName>
    </alternativeName>
</protein>
<dbReference type="PROSITE" id="PS00787">
    <property type="entry name" value="CHORISMATE_SYNTHASE_1"/>
    <property type="match status" value="1"/>
</dbReference>
<dbReference type="SUPFAM" id="SSF103263">
    <property type="entry name" value="Chorismate synthase, AroC"/>
    <property type="match status" value="1"/>
</dbReference>
<comment type="caution">
    <text evidence="13">The sequence shown here is derived from an EMBL/GenBank/DDBJ whole genome shotgun (WGS) entry which is preliminary data.</text>
</comment>
<keyword evidence="10 11" id="KW-0456">Lyase</keyword>
<evidence type="ECO:0000256" key="2">
    <source>
        <dbReference type="ARBA" id="ARBA00008014"/>
    </source>
</evidence>
<evidence type="ECO:0000313" key="14">
    <source>
        <dbReference type="Proteomes" id="UP000722459"/>
    </source>
</evidence>
<dbReference type="FunFam" id="3.60.150.10:FF:000002">
    <property type="entry name" value="Chorismate synthase"/>
    <property type="match status" value="1"/>
</dbReference>
<dbReference type="InterPro" id="IPR035904">
    <property type="entry name" value="Chorismate_synth_AroC_sf"/>
</dbReference>
<dbReference type="PROSITE" id="PS00789">
    <property type="entry name" value="CHORISMATE_SYNTHASE_3"/>
    <property type="match status" value="1"/>
</dbReference>
<comment type="catalytic activity">
    <reaction evidence="11 12">
        <text>5-O-(1-carboxyvinyl)-3-phosphoshikimate = chorismate + phosphate</text>
        <dbReference type="Rhea" id="RHEA:21020"/>
        <dbReference type="ChEBI" id="CHEBI:29748"/>
        <dbReference type="ChEBI" id="CHEBI:43474"/>
        <dbReference type="ChEBI" id="CHEBI:57701"/>
        <dbReference type="EC" id="4.2.3.5"/>
    </reaction>
</comment>
<name>A0A8T5GEB9_9ARCH</name>
<comment type="function">
    <text evidence="11">Catalyzes the anti-1,4-elimination of the C-3 phosphate and the C-6 proR hydrogen from 5-enolpyruvylshikimate-3-phosphate (EPSP) to yield chorismate, which is the branch point compound that serves as the starting substrate for the three terminal pathways of aromatic amino acid biosynthesis. This reaction introduces a second double bond into the aromatic ring system.</text>
</comment>
<evidence type="ECO:0000313" key="13">
    <source>
        <dbReference type="EMBL" id="MBT4870315.1"/>
    </source>
</evidence>
<evidence type="ECO:0000256" key="7">
    <source>
        <dbReference type="ARBA" id="ARBA00022827"/>
    </source>
</evidence>
<dbReference type="GO" id="GO:0009073">
    <property type="term" value="P:aromatic amino acid family biosynthetic process"/>
    <property type="evidence" value="ECO:0007669"/>
    <property type="project" value="UniProtKB-KW"/>
</dbReference>
<dbReference type="Pfam" id="PF01264">
    <property type="entry name" value="Chorismate_synt"/>
    <property type="match status" value="1"/>
</dbReference>
<dbReference type="Proteomes" id="UP000722459">
    <property type="component" value="Unassembled WGS sequence"/>
</dbReference>
<keyword evidence="7 11" id="KW-0274">FAD</keyword>
<evidence type="ECO:0000256" key="3">
    <source>
        <dbReference type="ARBA" id="ARBA00013036"/>
    </source>
</evidence>
<dbReference type="GO" id="GO:0004107">
    <property type="term" value="F:chorismate synthase activity"/>
    <property type="evidence" value="ECO:0007669"/>
    <property type="project" value="UniProtKB-UniRule"/>
</dbReference>
<comment type="cofactor">
    <cofactor evidence="11 12">
        <name>FMNH2</name>
        <dbReference type="ChEBI" id="CHEBI:57618"/>
    </cofactor>
    <text evidence="11 12">Reduced FMN (FMNH(2)).</text>
</comment>
<dbReference type="GO" id="GO:0008652">
    <property type="term" value="P:amino acid biosynthetic process"/>
    <property type="evidence" value="ECO:0007669"/>
    <property type="project" value="UniProtKB-KW"/>
</dbReference>
<dbReference type="AlphaFoldDB" id="A0A8T5GEB9"/>
<evidence type="ECO:0000256" key="6">
    <source>
        <dbReference type="ARBA" id="ARBA00022643"/>
    </source>
</evidence>